<accession>A0A3S4MSN2</accession>
<evidence type="ECO:0000313" key="1">
    <source>
        <dbReference type="EMBL" id="VEE10674.1"/>
    </source>
</evidence>
<evidence type="ECO:0000313" key="2">
    <source>
        <dbReference type="Proteomes" id="UP000279227"/>
    </source>
</evidence>
<dbReference type="KEGG" id="cgle:NCTC11432_04298"/>
<dbReference type="RefSeq" id="WP_002984617.1">
    <property type="nucleotide sequence ID" value="NZ_CP068486.1"/>
</dbReference>
<reference evidence="1 2" key="1">
    <citation type="submission" date="2018-12" db="EMBL/GenBank/DDBJ databases">
        <authorList>
            <consortium name="Pathogen Informatics"/>
        </authorList>
    </citation>
    <scope>NUCLEOTIDE SEQUENCE [LARGE SCALE GENOMIC DNA]</scope>
    <source>
        <strain evidence="1 2">NCTC11432</strain>
    </source>
</reference>
<name>A0A3S4MSN2_CHRGE</name>
<dbReference type="STRING" id="525257.HMPREF0204_11410"/>
<dbReference type="GeneID" id="93023796"/>
<dbReference type="AlphaFoldDB" id="A0A3S4MSN2"/>
<proteinExistence type="predicted"/>
<dbReference type="EMBL" id="LR134289">
    <property type="protein sequence ID" value="VEE10674.1"/>
    <property type="molecule type" value="Genomic_DNA"/>
</dbReference>
<organism evidence="1 2">
    <name type="scientific">Chryseobacterium gleum</name>
    <name type="common">Flavobacterium gleum</name>
    <dbReference type="NCBI Taxonomy" id="250"/>
    <lineage>
        <taxon>Bacteria</taxon>
        <taxon>Pseudomonadati</taxon>
        <taxon>Bacteroidota</taxon>
        <taxon>Flavobacteriia</taxon>
        <taxon>Flavobacteriales</taxon>
        <taxon>Weeksellaceae</taxon>
        <taxon>Chryseobacterium group</taxon>
        <taxon>Chryseobacterium</taxon>
    </lineage>
</organism>
<sequence length="88" mass="10083">MNLPINLHDWTRSLDFKITRVPGGYIYCREEGKVNIANPVFVPLNAESKADKMLEMLKKVVEQQHLLGCITSETQKEIIQLIKEATEI</sequence>
<dbReference type="Proteomes" id="UP000279227">
    <property type="component" value="Chromosome"/>
</dbReference>
<gene>
    <name evidence="1" type="ORF">NCTC11432_04298</name>
</gene>
<protein>
    <submittedName>
        <fullName evidence="1">Uncharacterized protein</fullName>
    </submittedName>
</protein>